<evidence type="ECO:0000313" key="1">
    <source>
        <dbReference type="EMBL" id="JAH51603.1"/>
    </source>
</evidence>
<protein>
    <submittedName>
        <fullName evidence="1">Uncharacterized protein</fullName>
    </submittedName>
</protein>
<accession>A0A0E9TFU4</accession>
<reference evidence="1" key="1">
    <citation type="submission" date="2014-11" db="EMBL/GenBank/DDBJ databases">
        <authorList>
            <person name="Amaro Gonzalez C."/>
        </authorList>
    </citation>
    <scope>NUCLEOTIDE SEQUENCE</scope>
</reference>
<dbReference type="AlphaFoldDB" id="A0A0E9TFU4"/>
<sequence>MCIVDSQNDRMILTTTATPTLNPLVNKHRQGPAKFARLHYFRKHKCNHIFSSSSRDGSQLLHVFIPPLQMNDGDGFSTDGH</sequence>
<organism evidence="1">
    <name type="scientific">Anguilla anguilla</name>
    <name type="common">European freshwater eel</name>
    <name type="synonym">Muraena anguilla</name>
    <dbReference type="NCBI Taxonomy" id="7936"/>
    <lineage>
        <taxon>Eukaryota</taxon>
        <taxon>Metazoa</taxon>
        <taxon>Chordata</taxon>
        <taxon>Craniata</taxon>
        <taxon>Vertebrata</taxon>
        <taxon>Euteleostomi</taxon>
        <taxon>Actinopterygii</taxon>
        <taxon>Neopterygii</taxon>
        <taxon>Teleostei</taxon>
        <taxon>Anguilliformes</taxon>
        <taxon>Anguillidae</taxon>
        <taxon>Anguilla</taxon>
    </lineage>
</organism>
<proteinExistence type="predicted"/>
<dbReference type="EMBL" id="GBXM01056974">
    <property type="protein sequence ID" value="JAH51603.1"/>
    <property type="molecule type" value="Transcribed_RNA"/>
</dbReference>
<name>A0A0E9TFU4_ANGAN</name>
<reference evidence="1" key="2">
    <citation type="journal article" date="2015" name="Fish Shellfish Immunol.">
        <title>Early steps in the European eel (Anguilla anguilla)-Vibrio vulnificus interaction in the gills: Role of the RtxA13 toxin.</title>
        <authorList>
            <person name="Callol A."/>
            <person name="Pajuelo D."/>
            <person name="Ebbesson L."/>
            <person name="Teles M."/>
            <person name="MacKenzie S."/>
            <person name="Amaro C."/>
        </authorList>
    </citation>
    <scope>NUCLEOTIDE SEQUENCE</scope>
</reference>